<comment type="caution">
    <text evidence="2">The sequence shown here is derived from an EMBL/GenBank/DDBJ whole genome shotgun (WGS) entry which is preliminary data.</text>
</comment>
<accession>A0ABW3PM08</accession>
<sequence>MKPSKKDPTRDENGNFRFKGGLAGIAFGAGLGLIFGYQAESVIPGLGIGLILGSLGIFDFEKYPW</sequence>
<evidence type="ECO:0000313" key="3">
    <source>
        <dbReference type="Proteomes" id="UP001597156"/>
    </source>
</evidence>
<keyword evidence="3" id="KW-1185">Reference proteome</keyword>
<evidence type="ECO:0000313" key="2">
    <source>
        <dbReference type="EMBL" id="MFD1124266.1"/>
    </source>
</evidence>
<keyword evidence="1" id="KW-0472">Membrane</keyword>
<dbReference type="RefSeq" id="WP_121978357.1">
    <property type="nucleotide sequence ID" value="NZ_JBHTLH010000006.1"/>
</dbReference>
<evidence type="ECO:0000256" key="1">
    <source>
        <dbReference type="SAM" id="Phobius"/>
    </source>
</evidence>
<evidence type="ECO:0008006" key="4">
    <source>
        <dbReference type="Google" id="ProtNLM"/>
    </source>
</evidence>
<dbReference type="Proteomes" id="UP001597156">
    <property type="component" value="Unassembled WGS sequence"/>
</dbReference>
<dbReference type="EMBL" id="JBHTLH010000006">
    <property type="protein sequence ID" value="MFD1124266.1"/>
    <property type="molecule type" value="Genomic_DNA"/>
</dbReference>
<keyword evidence="1" id="KW-1133">Transmembrane helix</keyword>
<organism evidence="2 3">
    <name type="scientific">Lentilactobacillus raoultii</name>
    <dbReference type="NCBI Taxonomy" id="1987503"/>
    <lineage>
        <taxon>Bacteria</taxon>
        <taxon>Bacillati</taxon>
        <taxon>Bacillota</taxon>
        <taxon>Bacilli</taxon>
        <taxon>Lactobacillales</taxon>
        <taxon>Lactobacillaceae</taxon>
        <taxon>Lentilactobacillus</taxon>
    </lineage>
</organism>
<proteinExistence type="predicted"/>
<keyword evidence="1" id="KW-0812">Transmembrane</keyword>
<feature type="transmembrane region" description="Helical" evidence="1">
    <location>
        <begin position="20"/>
        <end position="37"/>
    </location>
</feature>
<name>A0ABW3PM08_9LACO</name>
<protein>
    <recommendedName>
        <fullName evidence="4">Glycine zipper family protein</fullName>
    </recommendedName>
</protein>
<feature type="transmembrane region" description="Helical" evidence="1">
    <location>
        <begin position="43"/>
        <end position="60"/>
    </location>
</feature>
<gene>
    <name evidence="2" type="ORF">ACFQ22_02660</name>
</gene>
<reference evidence="3" key="1">
    <citation type="journal article" date="2019" name="Int. J. Syst. Evol. Microbiol.">
        <title>The Global Catalogue of Microorganisms (GCM) 10K type strain sequencing project: providing services to taxonomists for standard genome sequencing and annotation.</title>
        <authorList>
            <consortium name="The Broad Institute Genomics Platform"/>
            <consortium name="The Broad Institute Genome Sequencing Center for Infectious Disease"/>
            <person name="Wu L."/>
            <person name="Ma J."/>
        </authorList>
    </citation>
    <scope>NUCLEOTIDE SEQUENCE [LARGE SCALE GENOMIC DNA]</scope>
    <source>
        <strain evidence="3">CCUG 71848</strain>
    </source>
</reference>